<organism evidence="1 2">
    <name type="scientific">Novosphingobium clariflavum</name>
    <dbReference type="NCBI Taxonomy" id="2029884"/>
    <lineage>
        <taxon>Bacteria</taxon>
        <taxon>Pseudomonadati</taxon>
        <taxon>Pseudomonadota</taxon>
        <taxon>Alphaproteobacteria</taxon>
        <taxon>Sphingomonadales</taxon>
        <taxon>Sphingomonadaceae</taxon>
        <taxon>Novosphingobium</taxon>
    </lineage>
</organism>
<keyword evidence="2" id="KW-1185">Reference proteome</keyword>
<dbReference type="RefSeq" id="WP_267219052.1">
    <property type="nucleotide sequence ID" value="NZ_JAPCWC010000003.1"/>
</dbReference>
<dbReference type="PANTHER" id="PTHR42972">
    <property type="entry name" value="TOL-PAL SYSTEM PROTEIN TOLB"/>
    <property type="match status" value="1"/>
</dbReference>
<protein>
    <recommendedName>
        <fullName evidence="3">Poly(3-hydroxybutyrate) depolymerase</fullName>
    </recommendedName>
</protein>
<sequence>MTVSGLSSGGFMAAQFAVIHSATVTGVGIVAGGPYGCGLGGAMVTPACMTGTPSGQGARLVAEMNEMAGLIDPLAHIKGQRVYLFRGAADTVVGQGALDALRDFYKGVGVPEANLQVLGAFSAQHAFLSLTAGSDCGYLGAPFVNHCGADGTTGGLPRYDQPGAILSKALGAPLSPPVNSLSSAPQSFAQAPYLSPLSEMASTGYLYVPEPCRTAGAKCRIHVVFHGCSQASAYVRDSVYGKLGYNGWADSNRIVVLYPQVEKNALAGNPLGCWDWWGYTGPFATRYGPQTRSVQAMIDRLAQSGS</sequence>
<evidence type="ECO:0000313" key="1">
    <source>
        <dbReference type="EMBL" id="MFC0685606.1"/>
    </source>
</evidence>
<name>A0ABV6S9A8_9SPHN</name>
<comment type="caution">
    <text evidence="1">The sequence shown here is derived from an EMBL/GenBank/DDBJ whole genome shotgun (WGS) entry which is preliminary data.</text>
</comment>
<dbReference type="PANTHER" id="PTHR42972:SF8">
    <property type="entry name" value="POLYHYDROXYBUTYRATE DEPOLYMERASE"/>
    <property type="match status" value="1"/>
</dbReference>
<dbReference type="SUPFAM" id="SSF53474">
    <property type="entry name" value="alpha/beta-Hydrolases"/>
    <property type="match status" value="1"/>
</dbReference>
<gene>
    <name evidence="1" type="ORF">ACFFF8_13450</name>
</gene>
<dbReference type="InterPro" id="IPR029058">
    <property type="entry name" value="AB_hydrolase_fold"/>
</dbReference>
<dbReference type="Proteomes" id="UP001589858">
    <property type="component" value="Unassembled WGS sequence"/>
</dbReference>
<accession>A0ABV6S9A8</accession>
<reference evidence="1 2" key="1">
    <citation type="submission" date="2024-09" db="EMBL/GenBank/DDBJ databases">
        <authorList>
            <person name="Sun Q."/>
            <person name="Mori K."/>
        </authorList>
    </citation>
    <scope>NUCLEOTIDE SEQUENCE [LARGE SCALE GENOMIC DNA]</scope>
    <source>
        <strain evidence="1 2">CICC 11035S</strain>
    </source>
</reference>
<dbReference type="Gene3D" id="3.40.50.1820">
    <property type="entry name" value="alpha/beta hydrolase"/>
    <property type="match status" value="2"/>
</dbReference>
<dbReference type="EMBL" id="JBHLTM010000055">
    <property type="protein sequence ID" value="MFC0685606.1"/>
    <property type="molecule type" value="Genomic_DNA"/>
</dbReference>
<evidence type="ECO:0008006" key="3">
    <source>
        <dbReference type="Google" id="ProtNLM"/>
    </source>
</evidence>
<proteinExistence type="predicted"/>
<evidence type="ECO:0000313" key="2">
    <source>
        <dbReference type="Proteomes" id="UP001589858"/>
    </source>
</evidence>